<proteinExistence type="predicted"/>
<keyword evidence="1" id="KW-0472">Membrane</keyword>
<evidence type="ECO:0000313" key="3">
    <source>
        <dbReference type="Proteomes" id="UP000284395"/>
    </source>
</evidence>
<keyword evidence="1" id="KW-0812">Transmembrane</keyword>
<protein>
    <submittedName>
        <fullName evidence="2">PepSY domain-containing protein</fullName>
    </submittedName>
</protein>
<sequence>MKESFRQSIAWLHNWAGLLVGWVLFFVFFNGTFGYVNHEVDRWIMLERPPTSQAVPADWALFVAEAYIIRQVPVPDDFAPAAPMLPLVSLIERAEALSVGQSFNRLSVDNRPRLGRAVLPYCRGLRLASLLNALAIAPP</sequence>
<comment type="caution">
    <text evidence="2">The sequence shown here is derived from an EMBL/GenBank/DDBJ whole genome shotgun (WGS) entry which is preliminary data.</text>
</comment>
<gene>
    <name evidence="2" type="ORF">D6851_03010</name>
</gene>
<name>A0A420ES45_9SPHN</name>
<dbReference type="Pfam" id="PF03929">
    <property type="entry name" value="PepSY_TM"/>
    <property type="match status" value="1"/>
</dbReference>
<feature type="transmembrane region" description="Helical" evidence="1">
    <location>
        <begin position="15"/>
        <end position="36"/>
    </location>
</feature>
<evidence type="ECO:0000256" key="1">
    <source>
        <dbReference type="SAM" id="Phobius"/>
    </source>
</evidence>
<evidence type="ECO:0000313" key="2">
    <source>
        <dbReference type="EMBL" id="RKF23450.1"/>
    </source>
</evidence>
<keyword evidence="1" id="KW-1133">Transmembrane helix</keyword>
<dbReference type="InterPro" id="IPR005625">
    <property type="entry name" value="PepSY-ass_TM"/>
</dbReference>
<dbReference type="EMBL" id="RAPF01000001">
    <property type="protein sequence ID" value="RKF23450.1"/>
    <property type="molecule type" value="Genomic_DNA"/>
</dbReference>
<dbReference type="AlphaFoldDB" id="A0A420ES45"/>
<accession>A0A420ES45</accession>
<keyword evidence="3" id="KW-1185">Reference proteome</keyword>
<dbReference type="Proteomes" id="UP000284395">
    <property type="component" value="Unassembled WGS sequence"/>
</dbReference>
<organism evidence="2 3">
    <name type="scientific">Altericroceibacterium spongiae</name>
    <dbReference type="NCBI Taxonomy" id="2320269"/>
    <lineage>
        <taxon>Bacteria</taxon>
        <taxon>Pseudomonadati</taxon>
        <taxon>Pseudomonadota</taxon>
        <taxon>Alphaproteobacteria</taxon>
        <taxon>Sphingomonadales</taxon>
        <taxon>Erythrobacteraceae</taxon>
        <taxon>Altericroceibacterium</taxon>
    </lineage>
</organism>
<reference evidence="2 3" key="1">
    <citation type="submission" date="2018-09" db="EMBL/GenBank/DDBJ databases">
        <title>Altererythrobacter spongiae sp. nov., isolated from a marine sponge.</title>
        <authorList>
            <person name="Zhuang L."/>
            <person name="Luo L."/>
        </authorList>
    </citation>
    <scope>NUCLEOTIDE SEQUENCE [LARGE SCALE GENOMIC DNA]</scope>
    <source>
        <strain evidence="2 3">HN-Y73</strain>
    </source>
</reference>
<dbReference type="RefSeq" id="WP_120323355.1">
    <property type="nucleotide sequence ID" value="NZ_RAPF01000001.1"/>
</dbReference>